<reference evidence="1" key="1">
    <citation type="submission" date="2014-11" db="EMBL/GenBank/DDBJ databases">
        <authorList>
            <person name="Amaro Gonzalez C."/>
        </authorList>
    </citation>
    <scope>NUCLEOTIDE SEQUENCE</scope>
</reference>
<dbReference type="EMBL" id="GBXM01037195">
    <property type="protein sequence ID" value="JAH71382.1"/>
    <property type="molecule type" value="Transcribed_RNA"/>
</dbReference>
<name>A0A0E9V013_ANGAN</name>
<protein>
    <submittedName>
        <fullName evidence="1">Uncharacterized protein</fullName>
    </submittedName>
</protein>
<organism evidence="1">
    <name type="scientific">Anguilla anguilla</name>
    <name type="common">European freshwater eel</name>
    <name type="synonym">Muraena anguilla</name>
    <dbReference type="NCBI Taxonomy" id="7936"/>
    <lineage>
        <taxon>Eukaryota</taxon>
        <taxon>Metazoa</taxon>
        <taxon>Chordata</taxon>
        <taxon>Craniata</taxon>
        <taxon>Vertebrata</taxon>
        <taxon>Euteleostomi</taxon>
        <taxon>Actinopterygii</taxon>
        <taxon>Neopterygii</taxon>
        <taxon>Teleostei</taxon>
        <taxon>Anguilliformes</taxon>
        <taxon>Anguillidae</taxon>
        <taxon>Anguilla</taxon>
    </lineage>
</organism>
<sequence>MKGDNQWGECWPHDKTPVLIKDELMCSLFSDALSEPERKMR</sequence>
<proteinExistence type="predicted"/>
<dbReference type="AlphaFoldDB" id="A0A0E9V013"/>
<accession>A0A0E9V013</accession>
<evidence type="ECO:0000313" key="1">
    <source>
        <dbReference type="EMBL" id="JAH71382.1"/>
    </source>
</evidence>
<reference evidence="1" key="2">
    <citation type="journal article" date="2015" name="Fish Shellfish Immunol.">
        <title>Early steps in the European eel (Anguilla anguilla)-Vibrio vulnificus interaction in the gills: Role of the RtxA13 toxin.</title>
        <authorList>
            <person name="Callol A."/>
            <person name="Pajuelo D."/>
            <person name="Ebbesson L."/>
            <person name="Teles M."/>
            <person name="MacKenzie S."/>
            <person name="Amaro C."/>
        </authorList>
    </citation>
    <scope>NUCLEOTIDE SEQUENCE</scope>
</reference>